<evidence type="ECO:0000256" key="6">
    <source>
        <dbReference type="ARBA" id="ARBA00022833"/>
    </source>
</evidence>
<dbReference type="SUPFAM" id="SSF81822">
    <property type="entry name" value="RuBisCo LSMT C-terminal, substrate-binding domain"/>
    <property type="match status" value="1"/>
</dbReference>
<gene>
    <name evidence="9" type="ORF">BC938DRAFT_478997</name>
</gene>
<keyword evidence="3" id="KW-0949">S-adenosyl-L-methionine</keyword>
<comment type="caution">
    <text evidence="9">The sequence shown here is derived from an EMBL/GenBank/DDBJ whole genome shotgun (WGS) entry which is preliminary data.</text>
</comment>
<dbReference type="Pfam" id="PF09273">
    <property type="entry name" value="Rubis-subs-bind"/>
    <property type="match status" value="1"/>
</dbReference>
<dbReference type="GO" id="GO:0008270">
    <property type="term" value="F:zinc ion binding"/>
    <property type="evidence" value="ECO:0007669"/>
    <property type="project" value="UniProtKB-KW"/>
</dbReference>
<protein>
    <recommendedName>
        <fullName evidence="8">MYND-type domain-containing protein</fullName>
    </recommendedName>
</protein>
<dbReference type="Pfam" id="PF01753">
    <property type="entry name" value="zf-MYND"/>
    <property type="match status" value="1"/>
</dbReference>
<dbReference type="EMBL" id="RBNJ01003595">
    <property type="protein sequence ID" value="RUS30755.1"/>
    <property type="molecule type" value="Genomic_DNA"/>
</dbReference>
<dbReference type="InterPro" id="IPR046341">
    <property type="entry name" value="SET_dom_sf"/>
</dbReference>
<feature type="domain" description="MYND-type" evidence="8">
    <location>
        <begin position="466"/>
        <end position="504"/>
    </location>
</feature>
<organism evidence="9 10">
    <name type="scientific">Jimgerdemannia flammicorona</name>
    <dbReference type="NCBI Taxonomy" id="994334"/>
    <lineage>
        <taxon>Eukaryota</taxon>
        <taxon>Fungi</taxon>
        <taxon>Fungi incertae sedis</taxon>
        <taxon>Mucoromycota</taxon>
        <taxon>Mucoromycotina</taxon>
        <taxon>Endogonomycetes</taxon>
        <taxon>Endogonales</taxon>
        <taxon>Endogonaceae</taxon>
        <taxon>Jimgerdemannia</taxon>
    </lineage>
</organism>
<dbReference type="PANTHER" id="PTHR13271:SF34">
    <property type="entry name" value="N-LYSINE METHYLTRANSFERASE SETD6"/>
    <property type="match status" value="1"/>
</dbReference>
<dbReference type="InterPro" id="IPR015353">
    <property type="entry name" value="Rubisco_LSMT_subst-bd"/>
</dbReference>
<keyword evidence="1" id="KW-0489">Methyltransferase</keyword>
<dbReference type="Gene3D" id="6.10.140.2220">
    <property type="match status" value="1"/>
</dbReference>
<dbReference type="PANTHER" id="PTHR13271">
    <property type="entry name" value="UNCHARACTERIZED PUTATIVE METHYLTRANSFERASE"/>
    <property type="match status" value="1"/>
</dbReference>
<dbReference type="GO" id="GO:0005634">
    <property type="term" value="C:nucleus"/>
    <property type="evidence" value="ECO:0007669"/>
    <property type="project" value="TreeGrafter"/>
</dbReference>
<keyword evidence="10" id="KW-1185">Reference proteome</keyword>
<reference evidence="9 10" key="1">
    <citation type="journal article" date="2018" name="New Phytol.">
        <title>Phylogenomics of Endogonaceae and evolution of mycorrhizas within Mucoromycota.</title>
        <authorList>
            <person name="Chang Y."/>
            <person name="Desiro A."/>
            <person name="Na H."/>
            <person name="Sandor L."/>
            <person name="Lipzen A."/>
            <person name="Clum A."/>
            <person name="Barry K."/>
            <person name="Grigoriev I.V."/>
            <person name="Martin F.M."/>
            <person name="Stajich J.E."/>
            <person name="Smith M.E."/>
            <person name="Bonito G."/>
            <person name="Spatafora J.W."/>
        </authorList>
    </citation>
    <scope>NUCLEOTIDE SEQUENCE [LARGE SCALE GENOMIC DNA]</scope>
    <source>
        <strain evidence="9 10">AD002</strain>
    </source>
</reference>
<dbReference type="PROSITE" id="PS01360">
    <property type="entry name" value="ZF_MYND_1"/>
    <property type="match status" value="1"/>
</dbReference>
<evidence type="ECO:0000256" key="7">
    <source>
        <dbReference type="PROSITE-ProRule" id="PRU00134"/>
    </source>
</evidence>
<dbReference type="AlphaFoldDB" id="A0A433QLW3"/>
<dbReference type="Gene3D" id="3.90.1410.10">
    <property type="entry name" value="set domain protein methyltransferase, domain 1"/>
    <property type="match status" value="1"/>
</dbReference>
<dbReference type="InterPro" id="IPR036464">
    <property type="entry name" value="Rubisco_LSMT_subst-bd_sf"/>
</dbReference>
<dbReference type="InterPro" id="IPR002893">
    <property type="entry name" value="Znf_MYND"/>
</dbReference>
<name>A0A433QLW3_9FUNG</name>
<evidence type="ECO:0000313" key="10">
    <source>
        <dbReference type="Proteomes" id="UP000274822"/>
    </source>
</evidence>
<dbReference type="GO" id="GO:0032259">
    <property type="term" value="P:methylation"/>
    <property type="evidence" value="ECO:0007669"/>
    <property type="project" value="UniProtKB-KW"/>
</dbReference>
<dbReference type="Proteomes" id="UP000274822">
    <property type="component" value="Unassembled WGS sequence"/>
</dbReference>
<proteinExistence type="predicted"/>
<keyword evidence="2" id="KW-0808">Transferase</keyword>
<dbReference type="SUPFAM" id="SSF82199">
    <property type="entry name" value="SET domain"/>
    <property type="match status" value="1"/>
</dbReference>
<evidence type="ECO:0000259" key="8">
    <source>
        <dbReference type="PROSITE" id="PS50865"/>
    </source>
</evidence>
<keyword evidence="6" id="KW-0862">Zinc</keyword>
<dbReference type="InterPro" id="IPR050600">
    <property type="entry name" value="SETD3_SETD6_MTase"/>
</dbReference>
<dbReference type="SUPFAM" id="SSF144232">
    <property type="entry name" value="HIT/MYND zinc finger-like"/>
    <property type="match status" value="1"/>
</dbReference>
<evidence type="ECO:0000256" key="5">
    <source>
        <dbReference type="ARBA" id="ARBA00022771"/>
    </source>
</evidence>
<keyword evidence="5 7" id="KW-0863">Zinc-finger</keyword>
<evidence type="ECO:0000256" key="3">
    <source>
        <dbReference type="ARBA" id="ARBA00022691"/>
    </source>
</evidence>
<accession>A0A433QLW3</accession>
<keyword evidence="4" id="KW-0479">Metal-binding</keyword>
<dbReference type="GO" id="GO:0016279">
    <property type="term" value="F:protein-lysine N-methyltransferase activity"/>
    <property type="evidence" value="ECO:0007669"/>
    <property type="project" value="UniProtKB-ARBA"/>
</dbReference>
<dbReference type="Gene3D" id="3.90.1420.10">
    <property type="entry name" value="Rubisco LSMT, substrate-binding domain"/>
    <property type="match status" value="1"/>
</dbReference>
<sequence>MTITKGVLDASLDPRKKNRDCEFRKWQQRTCKHDSIAPLLTHTMTLQEWLEKNGAKGLDHLVLEEFPETGRGIKTLRALKAGDEILTIPGAVLWTVDAANTDPLLGPILRSLDPPLSVEETLAVFLLFIKARDTGYEERKLHTEVLPTHYTASIFFDDDELEVCAGSSLYGVTKQLKQQIKSEYMITLDRLFVKHPEVFPLHKFTLEEYSWALCTIWSRAMDFKLPEKQFRLIAPFADMLNHSLGVKTCHVYDQRTGVLRVLADNDYKARDQRVFLANCISLIPSTGSVFKVFINYGPVPNNRLLRLYGFVLPNNPHDSYELVLTTHHLAPFYDQKVALFIAAKLDVNSTFSLTLTEPLPDKVLQYLRIQRSTSQELTTILATANAASKPVTARNEAEILTALDEALENLLAGFAVSIEELELRVAGDQYPVGGNAWAAAHVSMGEQRILRLALAATRDRQVLVVCARCGKAEDGNKKCGRCKKVVYCSVDCQKAHHKEHKGSCKSPQ</sequence>
<evidence type="ECO:0000256" key="2">
    <source>
        <dbReference type="ARBA" id="ARBA00022679"/>
    </source>
</evidence>
<dbReference type="CDD" id="cd10527">
    <property type="entry name" value="SET_LSMT"/>
    <property type="match status" value="1"/>
</dbReference>
<evidence type="ECO:0000313" key="9">
    <source>
        <dbReference type="EMBL" id="RUS30755.1"/>
    </source>
</evidence>
<evidence type="ECO:0000256" key="1">
    <source>
        <dbReference type="ARBA" id="ARBA00022603"/>
    </source>
</evidence>
<dbReference type="PROSITE" id="PS50865">
    <property type="entry name" value="ZF_MYND_2"/>
    <property type="match status" value="1"/>
</dbReference>
<evidence type="ECO:0000256" key="4">
    <source>
        <dbReference type="ARBA" id="ARBA00022723"/>
    </source>
</evidence>